<evidence type="ECO:0000256" key="9">
    <source>
        <dbReference type="ARBA" id="ARBA00023056"/>
    </source>
</evidence>
<dbReference type="NCBIfam" id="NF008967">
    <property type="entry name" value="PRK12313.1"/>
    <property type="match status" value="1"/>
</dbReference>
<dbReference type="GO" id="GO:0003844">
    <property type="term" value="F:1,4-alpha-glucan branching enzyme activity"/>
    <property type="evidence" value="ECO:0007669"/>
    <property type="project" value="UniProtKB-UniRule"/>
</dbReference>
<keyword evidence="8" id="KW-0136">Cellulose degradation</keyword>
<dbReference type="NCBIfam" id="TIGR01515">
    <property type="entry name" value="branching_enzym"/>
    <property type="match status" value="1"/>
</dbReference>
<dbReference type="InterPro" id="IPR044143">
    <property type="entry name" value="GlgB_N_E_set_prok"/>
</dbReference>
<evidence type="ECO:0000256" key="4">
    <source>
        <dbReference type="ARBA" id="ARBA00009000"/>
    </source>
</evidence>
<sequence length="636" mass="71464">MREMPELTSAELYLWGQGTFVRSYLRLGAQLCRQCGAEGVRFSVWAPGVAAVSVVGDFNGWRGGENPMAPVESSGIWTAFVSGVKEGGLYKYLIETADGGQLFKADPYAFSAELRPGTASRVADLNAHAWRDESWLARREETSFFDRPMNIYEVHLGSWKTRGGAAVSAEEVPAAEFYSYRELAGTLVPYAREMGYTHLELMPVMEHPYDGSWGYQVTGYFAPTSRYGTPGDFMAFVDACHHAGLGVILDWVPGHFCRDAHGLGRFTGEKLYERDEHAQWGTYKFDLGRPEVRSFLLSNALFWLDIYHIDGLRVDGVSSMLYLNFGVEDVSKHRKNSQGGDSDPEAVSFLKEFNALVGTNYPGVFTAAEESTAWPLVTYPPDRGGLGFHYKWNMGWMNDTLKYMSLDFPSRPSNHRLLTFSMMYAFSENFILPLSHDEVVHGKRSLIGRMPGDYWRQFAGLRLLALWQMCHPGAKLSFMGGEFGQFIEWRYYEGLEWFLLDYDAHRQHRHFIKTLNHVFLREKALWEAGRSWRGFQWLDADNAGQSVLLFLRRGADDGDIVITALNFTPATLTRYKIGVPLPGQYKEILSSDDPAFGGSGKTNPGVLTAGAVPMHGLEYSLEITVPPLGGTMLKPQ</sequence>
<evidence type="ECO:0000256" key="7">
    <source>
        <dbReference type="ARBA" id="ARBA00022679"/>
    </source>
</evidence>
<dbReference type="Gene3D" id="3.20.20.80">
    <property type="entry name" value="Glycosidases"/>
    <property type="match status" value="1"/>
</dbReference>
<dbReference type="GO" id="GO:0005829">
    <property type="term" value="C:cytosol"/>
    <property type="evidence" value="ECO:0007669"/>
    <property type="project" value="TreeGrafter"/>
</dbReference>
<dbReference type="InterPro" id="IPR006407">
    <property type="entry name" value="GlgB"/>
</dbReference>
<dbReference type="InterPro" id="IPR037439">
    <property type="entry name" value="Branching_enzy"/>
</dbReference>
<evidence type="ECO:0000256" key="2">
    <source>
        <dbReference type="ARBA" id="ARBA00002953"/>
    </source>
</evidence>
<keyword evidence="15" id="KW-1185">Reference proteome</keyword>
<evidence type="ECO:0000256" key="1">
    <source>
        <dbReference type="ARBA" id="ARBA00000826"/>
    </source>
</evidence>
<dbReference type="SUPFAM" id="SSF51445">
    <property type="entry name" value="(Trans)glycosidases"/>
    <property type="match status" value="1"/>
</dbReference>
<evidence type="ECO:0000313" key="15">
    <source>
        <dbReference type="Proteomes" id="UP000183995"/>
    </source>
</evidence>
<keyword evidence="7 11" id="KW-0808">Transferase</keyword>
<dbReference type="SUPFAM" id="SSF51011">
    <property type="entry name" value="Glycosyl hydrolase domain"/>
    <property type="match status" value="1"/>
</dbReference>
<organism evidence="14 15">
    <name type="scientific">Sporobacter termitidis DSM 10068</name>
    <dbReference type="NCBI Taxonomy" id="1123282"/>
    <lineage>
        <taxon>Bacteria</taxon>
        <taxon>Bacillati</taxon>
        <taxon>Bacillota</taxon>
        <taxon>Clostridia</taxon>
        <taxon>Eubacteriales</taxon>
        <taxon>Oscillospiraceae</taxon>
        <taxon>Sporobacter</taxon>
    </lineage>
</organism>
<dbReference type="Proteomes" id="UP000183995">
    <property type="component" value="Unassembled WGS sequence"/>
</dbReference>
<dbReference type="HAMAP" id="MF_00685">
    <property type="entry name" value="GlgB"/>
    <property type="match status" value="1"/>
</dbReference>
<dbReference type="PIRSF" id="PIRSF000463">
    <property type="entry name" value="GlgB"/>
    <property type="match status" value="1"/>
</dbReference>
<dbReference type="InterPro" id="IPR004193">
    <property type="entry name" value="Glyco_hydro_13_N"/>
</dbReference>
<dbReference type="Gene3D" id="2.60.40.1180">
    <property type="entry name" value="Golgi alpha-mannosidase II"/>
    <property type="match status" value="1"/>
</dbReference>
<evidence type="ECO:0000256" key="6">
    <source>
        <dbReference type="ARBA" id="ARBA00022676"/>
    </source>
</evidence>
<dbReference type="PANTHER" id="PTHR43651">
    <property type="entry name" value="1,4-ALPHA-GLUCAN-BRANCHING ENZYME"/>
    <property type="match status" value="1"/>
</dbReference>
<evidence type="ECO:0000256" key="10">
    <source>
        <dbReference type="ARBA" id="ARBA00023277"/>
    </source>
</evidence>
<comment type="function">
    <text evidence="2 11">Catalyzes the formation of the alpha-1,6-glucosidic linkages in glycogen by scission of a 1,4-alpha-linked oligosaccharide from growing alpha-1,4-glucan chains and the subsequent attachment of the oligosaccharide to the alpha-1,6 position.</text>
</comment>
<keyword evidence="6 11" id="KW-0328">Glycosyltransferase</keyword>
<dbReference type="EMBL" id="FQXV01000009">
    <property type="protein sequence ID" value="SHI13522.1"/>
    <property type="molecule type" value="Genomic_DNA"/>
</dbReference>
<comment type="pathway">
    <text evidence="3 11">Glycan biosynthesis; glycogen biosynthesis.</text>
</comment>
<protein>
    <recommendedName>
        <fullName evidence="11">1,4-alpha-glucan branching enzyme GlgB</fullName>
        <ecNumber evidence="11">2.4.1.18</ecNumber>
    </recommendedName>
    <alternativeName>
        <fullName evidence="11">1,4-alpha-D-glucan:1,4-alpha-D-glucan 6-glucosyl-transferase</fullName>
    </alternativeName>
    <alternativeName>
        <fullName evidence="11">Alpha-(1-&gt;4)-glucan branching enzyme</fullName>
    </alternativeName>
    <alternativeName>
        <fullName evidence="11">Glycogen branching enzyme</fullName>
        <shortName evidence="11">BE</shortName>
    </alternativeName>
</protein>
<name>A0A1M5YNE4_9FIRM</name>
<keyword evidence="5 11" id="KW-0321">Glycogen metabolism</keyword>
<dbReference type="GO" id="GO:0030245">
    <property type="term" value="P:cellulose catabolic process"/>
    <property type="evidence" value="ECO:0007669"/>
    <property type="project" value="UniProtKB-KW"/>
</dbReference>
<dbReference type="STRING" id="1123282.SAMN02745823_02701"/>
<keyword evidence="8" id="KW-0624">Polysaccharide degradation</keyword>
<dbReference type="GO" id="GO:0005978">
    <property type="term" value="P:glycogen biosynthetic process"/>
    <property type="evidence" value="ECO:0007669"/>
    <property type="project" value="UniProtKB-UniRule"/>
</dbReference>
<dbReference type="Pfam" id="PF00128">
    <property type="entry name" value="Alpha-amylase"/>
    <property type="match status" value="1"/>
</dbReference>
<evidence type="ECO:0000259" key="13">
    <source>
        <dbReference type="SMART" id="SM00642"/>
    </source>
</evidence>
<feature type="active site" description="Proton donor" evidence="11 12">
    <location>
        <position position="369"/>
    </location>
</feature>
<accession>A0A1M5YNE4</accession>
<dbReference type="AlphaFoldDB" id="A0A1M5YNE4"/>
<feature type="active site" description="Nucleophile" evidence="11 12">
    <location>
        <position position="315"/>
    </location>
</feature>
<evidence type="ECO:0000256" key="5">
    <source>
        <dbReference type="ARBA" id="ARBA00022600"/>
    </source>
</evidence>
<dbReference type="InterPro" id="IPR006047">
    <property type="entry name" value="GH13_cat_dom"/>
</dbReference>
<keyword evidence="10 11" id="KW-0119">Carbohydrate metabolism</keyword>
<keyword evidence="9 11" id="KW-0320">Glycogen biosynthesis</keyword>
<dbReference type="CDD" id="cd11322">
    <property type="entry name" value="AmyAc_Glg_BE"/>
    <property type="match status" value="1"/>
</dbReference>
<dbReference type="EC" id="2.4.1.18" evidence="11"/>
<dbReference type="Gene3D" id="2.60.40.10">
    <property type="entry name" value="Immunoglobulins"/>
    <property type="match status" value="1"/>
</dbReference>
<dbReference type="RefSeq" id="WP_200796633.1">
    <property type="nucleotide sequence ID" value="NZ_FQXV01000009.1"/>
</dbReference>
<evidence type="ECO:0000313" key="14">
    <source>
        <dbReference type="EMBL" id="SHI13522.1"/>
    </source>
</evidence>
<feature type="domain" description="Glycosyl hydrolase family 13 catalytic" evidence="13">
    <location>
        <begin position="153"/>
        <end position="521"/>
    </location>
</feature>
<dbReference type="InterPro" id="IPR013780">
    <property type="entry name" value="Glyco_hydro_b"/>
</dbReference>
<dbReference type="FunFam" id="2.60.40.1180:FF:000002">
    <property type="entry name" value="1,4-alpha-glucan branching enzyme GlgB"/>
    <property type="match status" value="1"/>
</dbReference>
<proteinExistence type="inferred from homology"/>
<dbReference type="InterPro" id="IPR006048">
    <property type="entry name" value="A-amylase/branching_C"/>
</dbReference>
<dbReference type="NCBIfam" id="NF003811">
    <property type="entry name" value="PRK05402.1"/>
    <property type="match status" value="1"/>
</dbReference>
<dbReference type="GO" id="GO:0043169">
    <property type="term" value="F:cation binding"/>
    <property type="evidence" value="ECO:0007669"/>
    <property type="project" value="InterPro"/>
</dbReference>
<reference evidence="14 15" key="1">
    <citation type="submission" date="2016-11" db="EMBL/GenBank/DDBJ databases">
        <authorList>
            <person name="Jaros S."/>
            <person name="Januszkiewicz K."/>
            <person name="Wedrychowicz H."/>
        </authorList>
    </citation>
    <scope>NUCLEOTIDE SEQUENCE [LARGE SCALE GENOMIC DNA]</scope>
    <source>
        <strain evidence="14 15">DSM 10068</strain>
    </source>
</reference>
<comment type="subunit">
    <text evidence="11">Monomer.</text>
</comment>
<dbReference type="Pfam" id="PF02806">
    <property type="entry name" value="Alpha-amylase_C"/>
    <property type="match status" value="1"/>
</dbReference>
<dbReference type="Pfam" id="PF02922">
    <property type="entry name" value="CBM_48"/>
    <property type="match status" value="1"/>
</dbReference>
<dbReference type="PANTHER" id="PTHR43651:SF3">
    <property type="entry name" value="1,4-ALPHA-GLUCAN-BRANCHING ENZYME"/>
    <property type="match status" value="1"/>
</dbReference>
<gene>
    <name evidence="11" type="primary">glgB</name>
    <name evidence="14" type="ORF">SAMN02745823_02701</name>
</gene>
<dbReference type="InterPro" id="IPR014756">
    <property type="entry name" value="Ig_E-set"/>
</dbReference>
<dbReference type="FunFam" id="3.20.20.80:FF:000003">
    <property type="entry name" value="1,4-alpha-glucan branching enzyme GlgB"/>
    <property type="match status" value="1"/>
</dbReference>
<evidence type="ECO:0000256" key="12">
    <source>
        <dbReference type="PIRSR" id="PIRSR000463-1"/>
    </source>
</evidence>
<evidence type="ECO:0000256" key="8">
    <source>
        <dbReference type="ARBA" id="ARBA00023001"/>
    </source>
</evidence>
<evidence type="ECO:0000256" key="3">
    <source>
        <dbReference type="ARBA" id="ARBA00004964"/>
    </source>
</evidence>
<dbReference type="SUPFAM" id="SSF81296">
    <property type="entry name" value="E set domains"/>
    <property type="match status" value="1"/>
</dbReference>
<evidence type="ECO:0000256" key="11">
    <source>
        <dbReference type="HAMAP-Rule" id="MF_00685"/>
    </source>
</evidence>
<dbReference type="InterPro" id="IPR013783">
    <property type="entry name" value="Ig-like_fold"/>
</dbReference>
<comment type="catalytic activity">
    <reaction evidence="1 11">
        <text>Transfers a segment of a (1-&gt;4)-alpha-D-glucan chain to a primary hydroxy group in a similar glucan chain.</text>
        <dbReference type="EC" id="2.4.1.18"/>
    </reaction>
</comment>
<dbReference type="InterPro" id="IPR017853">
    <property type="entry name" value="GH"/>
</dbReference>
<dbReference type="CDD" id="cd02855">
    <property type="entry name" value="E_set_GBE_prok_N"/>
    <property type="match status" value="1"/>
</dbReference>
<dbReference type="GO" id="GO:0004553">
    <property type="term" value="F:hydrolase activity, hydrolyzing O-glycosyl compounds"/>
    <property type="evidence" value="ECO:0007669"/>
    <property type="project" value="InterPro"/>
</dbReference>
<dbReference type="UniPathway" id="UPA00164"/>
<dbReference type="SMART" id="SM00642">
    <property type="entry name" value="Aamy"/>
    <property type="match status" value="1"/>
</dbReference>
<comment type="similarity">
    <text evidence="4 11">Belongs to the glycosyl hydrolase 13 family. GlgB subfamily.</text>
</comment>